<feature type="transmembrane region" description="Helical" evidence="1">
    <location>
        <begin position="12"/>
        <end position="30"/>
    </location>
</feature>
<dbReference type="eggNOG" id="ENOG5032UAB">
    <property type="taxonomic scope" value="Bacteria"/>
</dbReference>
<keyword evidence="1" id="KW-0472">Membrane</keyword>
<evidence type="ECO:0000313" key="3">
    <source>
        <dbReference type="Proteomes" id="UP000077856"/>
    </source>
</evidence>
<dbReference type="AlphaFoldDB" id="A0A160M7W1"/>
<feature type="transmembrane region" description="Helical" evidence="1">
    <location>
        <begin position="56"/>
        <end position="75"/>
    </location>
</feature>
<dbReference type="Pfam" id="PF13789">
    <property type="entry name" value="DUF4181"/>
    <property type="match status" value="1"/>
</dbReference>
<protein>
    <recommendedName>
        <fullName evidence="4">DUF4181 domain-containing protein</fullName>
    </recommendedName>
</protein>
<organism evidence="2 3">
    <name type="scientific">Cytobacillus oceanisediminis 2691</name>
    <dbReference type="NCBI Taxonomy" id="1196031"/>
    <lineage>
        <taxon>Bacteria</taxon>
        <taxon>Bacillati</taxon>
        <taxon>Bacillota</taxon>
        <taxon>Bacilli</taxon>
        <taxon>Bacillales</taxon>
        <taxon>Bacillaceae</taxon>
        <taxon>Cytobacillus</taxon>
    </lineage>
</organism>
<gene>
    <name evidence="2" type="ORF">A361_04385</name>
</gene>
<dbReference type="STRING" id="1196031.A361_04385"/>
<dbReference type="InterPro" id="IPR025441">
    <property type="entry name" value="DUF4181"/>
</dbReference>
<evidence type="ECO:0008006" key="4">
    <source>
        <dbReference type="Google" id="ProtNLM"/>
    </source>
</evidence>
<accession>A0A160M7W1</accession>
<sequence length="142" mass="17147">MYVIDPMFWPKLLLLITIVGVLIYSFELGLRKWLKVEKKKFFSYNHINDKHKKVDWTIRIGFLVTLLAGYVINMKRYPMEFIWYLEPAVLLIVFIVLSETARAFMEWKYAENRKAYLVTIIHLAFVLFLLFIVIKTDFFWLL</sequence>
<reference evidence="2 3" key="1">
    <citation type="submission" date="2016-04" db="EMBL/GenBank/DDBJ databases">
        <title>Complete genome sequence of Bacillus oceanisediminis strain 2691.</title>
        <authorList>
            <person name="Jeong H."/>
            <person name="Kim H.J."/>
            <person name="Lee D.-W."/>
        </authorList>
    </citation>
    <scope>NUCLEOTIDE SEQUENCE [LARGE SCALE GENOMIC DNA]</scope>
    <source>
        <strain evidence="2 3">2691</strain>
    </source>
</reference>
<dbReference type="EMBL" id="CP015506">
    <property type="protein sequence ID" value="AND38384.1"/>
    <property type="molecule type" value="Genomic_DNA"/>
</dbReference>
<dbReference type="RefSeq" id="WP_019379411.1">
    <property type="nucleotide sequence ID" value="NZ_CP015506.1"/>
</dbReference>
<evidence type="ECO:0000313" key="2">
    <source>
        <dbReference type="EMBL" id="AND38384.1"/>
    </source>
</evidence>
<keyword evidence="1" id="KW-0812">Transmembrane</keyword>
<feature type="transmembrane region" description="Helical" evidence="1">
    <location>
        <begin position="81"/>
        <end position="104"/>
    </location>
</feature>
<keyword evidence="1" id="KW-1133">Transmembrane helix</keyword>
<evidence type="ECO:0000256" key="1">
    <source>
        <dbReference type="SAM" id="Phobius"/>
    </source>
</evidence>
<name>A0A160M7W1_9BACI</name>
<proteinExistence type="predicted"/>
<feature type="transmembrane region" description="Helical" evidence="1">
    <location>
        <begin position="116"/>
        <end position="134"/>
    </location>
</feature>
<dbReference type="Proteomes" id="UP000077856">
    <property type="component" value="Chromosome"/>
</dbReference>
<dbReference type="KEGG" id="bon:A361_04385"/>